<organism evidence="1 2">
    <name type="scientific">Listeria marthii FSL S4-120</name>
    <dbReference type="NCBI Taxonomy" id="702457"/>
    <lineage>
        <taxon>Bacteria</taxon>
        <taxon>Bacillati</taxon>
        <taxon>Bacillota</taxon>
        <taxon>Bacilli</taxon>
        <taxon>Bacillales</taxon>
        <taxon>Listeriaceae</taxon>
        <taxon>Listeria</taxon>
    </lineage>
</organism>
<evidence type="ECO:0000313" key="2">
    <source>
        <dbReference type="Proteomes" id="UP000003412"/>
    </source>
</evidence>
<accession>A0ABP2JT57</accession>
<comment type="caution">
    <text evidence="1">The sequence shown here is derived from an EMBL/GenBank/DDBJ whole genome shotgun (WGS) entry which is preliminary data.</text>
</comment>
<keyword evidence="2" id="KW-1185">Reference proteome</keyword>
<dbReference type="Proteomes" id="UP000003412">
    <property type="component" value="Chromosome"/>
</dbReference>
<evidence type="ECO:0000313" key="1">
    <source>
        <dbReference type="EMBL" id="EFR86464.1"/>
    </source>
</evidence>
<protein>
    <submittedName>
        <fullName evidence="1">Uncharacterized protein</fullName>
    </submittedName>
</protein>
<name>A0ABP2JT57_9LIST</name>
<dbReference type="EMBL" id="ADXF01001106">
    <property type="protein sequence ID" value="EFR86464.1"/>
    <property type="molecule type" value="Genomic_DNA"/>
</dbReference>
<proteinExistence type="predicted"/>
<gene>
    <name evidence="1" type="ORF">NT05LM_3201</name>
</gene>
<sequence length="37" mass="4424">MVKEKYTEQYQFHRDNLIKEINGCTRINGIQVIDVNL</sequence>
<reference evidence="1 2" key="1">
    <citation type="journal article" date="2010" name="Microbiol. Resour. Announc.">
        <title>Comparative genomics of the bacterial genus Listeria: Genome evolution is characterized by limited gene acquisition and limited gene loss.</title>
        <authorList>
            <person name="den Bakker H.C."/>
            <person name="Cummings C.A."/>
            <person name="Ferreira V."/>
            <person name="Vatta P."/>
            <person name="Orsi R.H."/>
            <person name="Degoricija L."/>
            <person name="Barker M."/>
            <person name="Petrauskene O."/>
            <person name="Furtado M.R."/>
            <person name="Wiedmann M."/>
        </authorList>
    </citation>
    <scope>NUCLEOTIDE SEQUENCE [LARGE SCALE GENOMIC DNA]</scope>
    <source>
        <strain evidence="1 2">FSL S4-120</strain>
    </source>
</reference>